<protein>
    <recommendedName>
        <fullName evidence="9">Flagellar M-ring protein</fullName>
    </recommendedName>
</protein>
<evidence type="ECO:0000313" key="15">
    <source>
        <dbReference type="Proteomes" id="UP000252167"/>
    </source>
</evidence>
<dbReference type="Proteomes" id="UP000252167">
    <property type="component" value="Unassembled WGS sequence"/>
</dbReference>
<feature type="region of interest" description="Disordered" evidence="10">
    <location>
        <begin position="267"/>
        <end position="337"/>
    </location>
</feature>
<dbReference type="GO" id="GO:0071973">
    <property type="term" value="P:bacterial-type flagellum-dependent cell motility"/>
    <property type="evidence" value="ECO:0007669"/>
    <property type="project" value="InterPro"/>
</dbReference>
<reference evidence="14 15" key="1">
    <citation type="submission" date="2018-01" db="EMBL/GenBank/DDBJ databases">
        <title>Glutamicibacter soli strain NHPC-3 Whole genome sequence and assembly.</title>
        <authorList>
            <person name="Choudhury P."/>
            <person name="Gupta D."/>
            <person name="Sengupta K."/>
            <person name="Jawed A."/>
            <person name="Sultana N."/>
            <person name="Saha P."/>
        </authorList>
    </citation>
    <scope>NUCLEOTIDE SEQUENCE [LARGE SCALE GENOMIC DNA]</scope>
    <source>
        <strain evidence="14 15">NHPC-3</strain>
    </source>
</reference>
<evidence type="ECO:0000256" key="11">
    <source>
        <dbReference type="SAM" id="Phobius"/>
    </source>
</evidence>
<evidence type="ECO:0000256" key="5">
    <source>
        <dbReference type="ARBA" id="ARBA00022692"/>
    </source>
</evidence>
<comment type="similarity">
    <text evidence="3 9">Belongs to the FliF family.</text>
</comment>
<dbReference type="AlphaFoldDB" id="A0A365YCP1"/>
<dbReference type="EMBL" id="POAF01000007">
    <property type="protein sequence ID" value="RBL99773.1"/>
    <property type="molecule type" value="Genomic_DNA"/>
</dbReference>
<evidence type="ECO:0000256" key="10">
    <source>
        <dbReference type="SAM" id="MobiDB-lite"/>
    </source>
</evidence>
<keyword evidence="14" id="KW-0282">Flagellum</keyword>
<evidence type="ECO:0000256" key="4">
    <source>
        <dbReference type="ARBA" id="ARBA00022475"/>
    </source>
</evidence>
<feature type="compositionally biased region" description="Polar residues" evidence="10">
    <location>
        <begin position="321"/>
        <end position="336"/>
    </location>
</feature>
<evidence type="ECO:0000256" key="1">
    <source>
        <dbReference type="ARBA" id="ARBA00004117"/>
    </source>
</evidence>
<dbReference type="InterPro" id="IPR013556">
    <property type="entry name" value="Flag_M-ring_C"/>
</dbReference>
<organism evidence="14 15">
    <name type="scientific">Glutamicibacter soli</name>
    <dbReference type="NCBI Taxonomy" id="453836"/>
    <lineage>
        <taxon>Bacteria</taxon>
        <taxon>Bacillati</taxon>
        <taxon>Actinomycetota</taxon>
        <taxon>Actinomycetes</taxon>
        <taxon>Micrococcales</taxon>
        <taxon>Micrococcaceae</taxon>
        <taxon>Glutamicibacter</taxon>
    </lineage>
</organism>
<dbReference type="PRINTS" id="PR01009">
    <property type="entry name" value="FLGMRINGFLIF"/>
</dbReference>
<keyword evidence="14" id="KW-0966">Cell projection</keyword>
<feature type="transmembrane region" description="Helical" evidence="11">
    <location>
        <begin position="21"/>
        <end position="41"/>
    </location>
</feature>
<keyword evidence="5 11" id="KW-0812">Transmembrane</keyword>
<comment type="function">
    <text evidence="9">The M ring may be actively involved in energy transduction.</text>
</comment>
<evidence type="ECO:0000313" key="14">
    <source>
        <dbReference type="EMBL" id="RBL99773.1"/>
    </source>
</evidence>
<dbReference type="InterPro" id="IPR000067">
    <property type="entry name" value="FlgMring_FliF"/>
</dbReference>
<dbReference type="PANTHER" id="PTHR30046:SF0">
    <property type="entry name" value="FLAGELLAR M-RING PROTEIN"/>
    <property type="match status" value="1"/>
</dbReference>
<keyword evidence="4" id="KW-1003">Cell membrane</keyword>
<evidence type="ECO:0000259" key="13">
    <source>
        <dbReference type="Pfam" id="PF08345"/>
    </source>
</evidence>
<feature type="domain" description="Flagellar M-ring C-terminal" evidence="13">
    <location>
        <begin position="245"/>
        <end position="394"/>
    </location>
</feature>
<evidence type="ECO:0000256" key="3">
    <source>
        <dbReference type="ARBA" id="ARBA00007971"/>
    </source>
</evidence>
<dbReference type="GO" id="GO:0005886">
    <property type="term" value="C:plasma membrane"/>
    <property type="evidence" value="ECO:0007669"/>
    <property type="project" value="UniProtKB-SubCell"/>
</dbReference>
<dbReference type="InterPro" id="IPR045851">
    <property type="entry name" value="AMP-bd_C_sf"/>
</dbReference>
<evidence type="ECO:0000256" key="9">
    <source>
        <dbReference type="PIRNR" id="PIRNR004862"/>
    </source>
</evidence>
<keyword evidence="8 9" id="KW-0975">Bacterial flagellum</keyword>
<evidence type="ECO:0000256" key="8">
    <source>
        <dbReference type="ARBA" id="ARBA00023143"/>
    </source>
</evidence>
<sequence>MPKALVKLGESIRGFTLAQRTIAVIGLAIVVLGTVALVSFASQPKMTPLFTGLSAEDASGIVEQLQADAVPYEITGAGGTILVPQENVYEARLKAATAGLPTAGAGGYSLLDQMGVTASEFQQDVTYKRALEGELASTIMALDSVSMASVKLAIPEQTVFVDSATTPTASIFVQPKPNTTLTADQVQAIVHLTSAAVDGLKPADISVVDSNGTLLSAAGVGVEGSAGKQASEYEQRVGSMIQTMLDRVVGPGNATVAVAADVSLESAERTEESFSAPKDNPVLAEKSKKEDYQGSGNGSGEAGVLGPDNIAVPSGEAKDGTFTSSETDRTNAVNKVTENRLVPSGNLNRQSVSVALDAQAASGLDVQELTAMISAAAGIDTGRKDTINVSVLPFSTESATAAQNALTEASDAAKAARDAELLRTLVIAGSIVLVLVLLAVYLLLRRRNRRSSELVDLGELQDLRSLREPSAAVSVVADTPTTTISQIPATVSTPHVQQLDAQTKREELSALAAQNPAKMAQHLRSLMDSKGDA</sequence>
<dbReference type="Pfam" id="PF01514">
    <property type="entry name" value="YscJ_FliF"/>
    <property type="match status" value="1"/>
</dbReference>
<keyword evidence="14" id="KW-0969">Cilium</keyword>
<feature type="transmembrane region" description="Helical" evidence="11">
    <location>
        <begin position="421"/>
        <end position="444"/>
    </location>
</feature>
<dbReference type="InterPro" id="IPR006182">
    <property type="entry name" value="FliF_N_dom"/>
</dbReference>
<dbReference type="Gene3D" id="3.30.300.30">
    <property type="match status" value="1"/>
</dbReference>
<evidence type="ECO:0000256" key="2">
    <source>
        <dbReference type="ARBA" id="ARBA00004651"/>
    </source>
</evidence>
<name>A0A365YCP1_9MICC</name>
<dbReference type="NCBIfam" id="TIGR00206">
    <property type="entry name" value="fliF"/>
    <property type="match status" value="1"/>
</dbReference>
<dbReference type="Pfam" id="PF08345">
    <property type="entry name" value="YscJ_FliF_C"/>
    <property type="match status" value="1"/>
</dbReference>
<dbReference type="GO" id="GO:0009431">
    <property type="term" value="C:bacterial-type flagellum basal body, MS ring"/>
    <property type="evidence" value="ECO:0007669"/>
    <property type="project" value="InterPro"/>
</dbReference>
<dbReference type="PANTHER" id="PTHR30046">
    <property type="entry name" value="FLAGELLAR M-RING PROTEIN"/>
    <property type="match status" value="1"/>
</dbReference>
<dbReference type="RefSeq" id="WP_113607889.1">
    <property type="nucleotide sequence ID" value="NZ_POAF01000007.1"/>
</dbReference>
<keyword evidence="15" id="KW-1185">Reference proteome</keyword>
<comment type="subcellular location">
    <subcellularLocation>
        <location evidence="1 9">Bacterial flagellum basal body</location>
    </subcellularLocation>
    <subcellularLocation>
        <location evidence="2">Cell membrane</location>
        <topology evidence="2">Multi-pass membrane protein</topology>
    </subcellularLocation>
</comment>
<evidence type="ECO:0000256" key="6">
    <source>
        <dbReference type="ARBA" id="ARBA00022989"/>
    </source>
</evidence>
<proteinExistence type="inferred from homology"/>
<dbReference type="InterPro" id="IPR043427">
    <property type="entry name" value="YscJ/FliF"/>
</dbReference>
<dbReference type="GO" id="GO:0003774">
    <property type="term" value="F:cytoskeletal motor activity"/>
    <property type="evidence" value="ECO:0007669"/>
    <property type="project" value="InterPro"/>
</dbReference>
<feature type="domain" description="Flagellar M-ring N-terminal" evidence="12">
    <location>
        <begin position="42"/>
        <end position="216"/>
    </location>
</feature>
<evidence type="ECO:0000259" key="12">
    <source>
        <dbReference type="Pfam" id="PF01514"/>
    </source>
</evidence>
<gene>
    <name evidence="14" type="primary">fliF</name>
    <name evidence="14" type="ORF">C1H84_15055</name>
</gene>
<keyword evidence="7 11" id="KW-0472">Membrane</keyword>
<accession>A0A365YCP1</accession>
<keyword evidence="6 11" id="KW-1133">Transmembrane helix</keyword>
<dbReference type="PIRSF" id="PIRSF004862">
    <property type="entry name" value="FliF"/>
    <property type="match status" value="1"/>
</dbReference>
<evidence type="ECO:0000256" key="7">
    <source>
        <dbReference type="ARBA" id="ARBA00023136"/>
    </source>
</evidence>
<comment type="caution">
    <text evidence="14">The sequence shown here is derived from an EMBL/GenBank/DDBJ whole genome shotgun (WGS) entry which is preliminary data.</text>
</comment>